<dbReference type="EMBL" id="JABCRI010000001">
    <property type="protein sequence ID" value="KAF8413711.1"/>
    <property type="molecule type" value="Genomic_DNA"/>
</dbReference>
<dbReference type="PANTHER" id="PTHR37180">
    <property type="entry name" value="PRECURSOR OF CEP14"/>
    <property type="match status" value="1"/>
</dbReference>
<dbReference type="PANTHER" id="PTHR37180:SF2">
    <property type="entry name" value="PRECURSOR OF CEP14"/>
    <property type="match status" value="1"/>
</dbReference>
<evidence type="ECO:0000313" key="2">
    <source>
        <dbReference type="Proteomes" id="UP000655225"/>
    </source>
</evidence>
<comment type="caution">
    <text evidence="1">The sequence shown here is derived from an EMBL/GenBank/DDBJ whole genome shotgun (WGS) entry which is preliminary data.</text>
</comment>
<gene>
    <name evidence="1" type="ORF">HHK36_001703</name>
</gene>
<dbReference type="OrthoDB" id="1915362at2759"/>
<dbReference type="InterPro" id="IPR038930">
    <property type="entry name" value="CEP13/CEP14"/>
</dbReference>
<proteinExistence type="predicted"/>
<reference evidence="1 2" key="1">
    <citation type="submission" date="2020-04" db="EMBL/GenBank/DDBJ databases">
        <title>Plant Genome Project.</title>
        <authorList>
            <person name="Zhang R.-G."/>
        </authorList>
    </citation>
    <scope>NUCLEOTIDE SEQUENCE [LARGE SCALE GENOMIC DNA]</scope>
    <source>
        <strain evidence="1">YNK0</strain>
        <tissue evidence="1">Leaf</tissue>
    </source>
</reference>
<evidence type="ECO:0000313" key="1">
    <source>
        <dbReference type="EMBL" id="KAF8413711.1"/>
    </source>
</evidence>
<dbReference type="OMA" id="AFAWSTE"/>
<dbReference type="AlphaFoldDB" id="A0A834ZUH6"/>
<protein>
    <submittedName>
        <fullName evidence="1">Uncharacterized protein</fullName>
    </submittedName>
</protein>
<keyword evidence="2" id="KW-1185">Reference proteome</keyword>
<dbReference type="GO" id="GO:0006995">
    <property type="term" value="P:cellular response to nitrogen starvation"/>
    <property type="evidence" value="ECO:0007669"/>
    <property type="project" value="InterPro"/>
</dbReference>
<organism evidence="1 2">
    <name type="scientific">Tetracentron sinense</name>
    <name type="common">Spur-leaf</name>
    <dbReference type="NCBI Taxonomy" id="13715"/>
    <lineage>
        <taxon>Eukaryota</taxon>
        <taxon>Viridiplantae</taxon>
        <taxon>Streptophyta</taxon>
        <taxon>Embryophyta</taxon>
        <taxon>Tracheophyta</taxon>
        <taxon>Spermatophyta</taxon>
        <taxon>Magnoliopsida</taxon>
        <taxon>Trochodendrales</taxon>
        <taxon>Trochodendraceae</taxon>
        <taxon>Tetracentron</taxon>
    </lineage>
</organism>
<sequence length="104" mass="11329">MNNDLKSEPIGGNKIRYYDMVLGPVICFVPTLEARKLLSMETKKKALSLEDSLFLSALPKGTIPPSSPSKKGHAMIINEKLFALPLASIDRILRSVPSPGIGHD</sequence>
<dbReference type="Proteomes" id="UP000655225">
    <property type="component" value="Unassembled WGS sequence"/>
</dbReference>
<accession>A0A834ZUH6</accession>
<dbReference type="GO" id="GO:0006970">
    <property type="term" value="P:response to osmotic stress"/>
    <property type="evidence" value="ECO:0007669"/>
    <property type="project" value="InterPro"/>
</dbReference>
<name>A0A834ZUH6_TETSI</name>